<dbReference type="PIRSF" id="PIRSF035170">
    <property type="entry name" value="HD_phosphohydro"/>
    <property type="match status" value="1"/>
</dbReference>
<dbReference type="InterPro" id="IPR009218">
    <property type="entry name" value="HD_phosphohydro"/>
</dbReference>
<dbReference type="AlphaFoldDB" id="A0A6B9ZLX5"/>
<sequence>MYTETLQNLWQQLLEPYTKEQSLIDESFEQIVAQYSQPHRHYHTLHHVYTLLQLLLEHSDLIADNENFLLAIYFHDAVYDVKAADNEERSAMAAAEFLFQTTYPAADIEGVMQLIRATKTHENPGNNPDIDYFLDFDLSILSAPADTYNAYAQQIRAEYSIYEDEVYHAGRKKVLQHFLDLPSIYKTDLFRDKREAIARQNITAELQSLS</sequence>
<name>A0A6B9ZLX5_9BACT</name>
<proteinExistence type="predicted"/>
<dbReference type="SUPFAM" id="SSF109604">
    <property type="entry name" value="HD-domain/PDEase-like"/>
    <property type="match status" value="1"/>
</dbReference>
<keyword evidence="2" id="KW-1185">Reference proteome</keyword>
<evidence type="ECO:0000313" key="2">
    <source>
        <dbReference type="Proteomes" id="UP000476411"/>
    </source>
</evidence>
<gene>
    <name evidence="1" type="ORF">GWR21_25525</name>
</gene>
<dbReference type="EMBL" id="CP048113">
    <property type="protein sequence ID" value="QHS62819.1"/>
    <property type="molecule type" value="Genomic_DNA"/>
</dbReference>
<organism evidence="1 2">
    <name type="scientific">Chitinophaga agri</name>
    <dbReference type="NCBI Taxonomy" id="2703787"/>
    <lineage>
        <taxon>Bacteria</taxon>
        <taxon>Pseudomonadati</taxon>
        <taxon>Bacteroidota</taxon>
        <taxon>Chitinophagia</taxon>
        <taxon>Chitinophagales</taxon>
        <taxon>Chitinophagaceae</taxon>
        <taxon>Chitinophaga</taxon>
    </lineage>
</organism>
<dbReference type="RefSeq" id="WP_162334544.1">
    <property type="nucleotide sequence ID" value="NZ_CP048113.1"/>
</dbReference>
<reference evidence="1 2" key="1">
    <citation type="submission" date="2020-01" db="EMBL/GenBank/DDBJ databases">
        <title>Complete genome sequence of Chitinophaga sp. H33E-04 isolated from quinoa roots.</title>
        <authorList>
            <person name="Weon H.-Y."/>
            <person name="Lee S.A."/>
        </authorList>
    </citation>
    <scope>NUCLEOTIDE SEQUENCE [LARGE SCALE GENOMIC DNA]</scope>
    <source>
        <strain evidence="1 2">H33E-04</strain>
    </source>
</reference>
<dbReference type="Proteomes" id="UP000476411">
    <property type="component" value="Chromosome"/>
</dbReference>
<dbReference type="PANTHER" id="PTHR21174">
    <property type="match status" value="1"/>
</dbReference>
<dbReference type="Gene3D" id="1.10.3210.10">
    <property type="entry name" value="Hypothetical protein af1432"/>
    <property type="match status" value="1"/>
</dbReference>
<protein>
    <recommendedName>
        <fullName evidence="3">Metal-dependent phosphohydrolase</fullName>
    </recommendedName>
</protein>
<dbReference type="KEGG" id="chih:GWR21_25525"/>
<accession>A0A6B9ZLX5</accession>
<dbReference type="PANTHER" id="PTHR21174:SF0">
    <property type="entry name" value="HD PHOSPHOHYDROLASE FAMILY PROTEIN-RELATED"/>
    <property type="match status" value="1"/>
</dbReference>
<evidence type="ECO:0008006" key="3">
    <source>
        <dbReference type="Google" id="ProtNLM"/>
    </source>
</evidence>
<evidence type="ECO:0000313" key="1">
    <source>
        <dbReference type="EMBL" id="QHS62819.1"/>
    </source>
</evidence>